<evidence type="ECO:0000313" key="2">
    <source>
        <dbReference type="EMBL" id="MFC4819518.1"/>
    </source>
</evidence>
<reference evidence="3" key="1">
    <citation type="journal article" date="2019" name="Int. J. Syst. Evol. Microbiol.">
        <title>The Global Catalogue of Microorganisms (GCM) 10K type strain sequencing project: providing services to taxonomists for standard genome sequencing and annotation.</title>
        <authorList>
            <consortium name="The Broad Institute Genomics Platform"/>
            <consortium name="The Broad Institute Genome Sequencing Center for Infectious Disease"/>
            <person name="Wu L."/>
            <person name="Ma J."/>
        </authorList>
    </citation>
    <scope>NUCLEOTIDE SEQUENCE [LARGE SCALE GENOMIC DNA]</scope>
    <source>
        <strain evidence="3">CCUG 30340</strain>
    </source>
</reference>
<evidence type="ECO:0000256" key="1">
    <source>
        <dbReference type="SAM" id="Phobius"/>
    </source>
</evidence>
<sequence length="188" mass="20920">MTLATLVNIGSLISSVAVLISLVYLNRQIRQGALNQRSKMDRGRSQQVGEWLQYVAQPDVAALLLRGHAGDPTLTSLECHRYLWSVYPLILHFEDSYYQHRDGMISDAQYASVIGHLKSRCPSPGFRALWQHVRPRFPADFAGFVDGLMRDTPVSIDEDAQWTAKWRERAAAEAASAAPKPADATPAD</sequence>
<evidence type="ECO:0000313" key="3">
    <source>
        <dbReference type="Proteomes" id="UP001595886"/>
    </source>
</evidence>
<evidence type="ECO:0008006" key="4">
    <source>
        <dbReference type="Google" id="ProtNLM"/>
    </source>
</evidence>
<dbReference type="Proteomes" id="UP001595886">
    <property type="component" value="Unassembled WGS sequence"/>
</dbReference>
<keyword evidence="3" id="KW-1185">Reference proteome</keyword>
<keyword evidence="1" id="KW-0472">Membrane</keyword>
<organism evidence="2 3">
    <name type="scientific">Dokdonella ginsengisoli</name>
    <dbReference type="NCBI Taxonomy" id="363846"/>
    <lineage>
        <taxon>Bacteria</taxon>
        <taxon>Pseudomonadati</taxon>
        <taxon>Pseudomonadota</taxon>
        <taxon>Gammaproteobacteria</taxon>
        <taxon>Lysobacterales</taxon>
        <taxon>Rhodanobacteraceae</taxon>
        <taxon>Dokdonella</taxon>
    </lineage>
</organism>
<protein>
    <recommendedName>
        <fullName evidence="4">DUF4760 domain-containing protein</fullName>
    </recommendedName>
</protein>
<gene>
    <name evidence="2" type="ORF">ACFO6Q_04240</name>
</gene>
<dbReference type="EMBL" id="JBHSHD010000003">
    <property type="protein sequence ID" value="MFC4819518.1"/>
    <property type="molecule type" value="Genomic_DNA"/>
</dbReference>
<keyword evidence="1" id="KW-1133">Transmembrane helix</keyword>
<dbReference type="RefSeq" id="WP_380019286.1">
    <property type="nucleotide sequence ID" value="NZ_JBHSHD010000003.1"/>
</dbReference>
<keyword evidence="1" id="KW-0812">Transmembrane</keyword>
<feature type="transmembrane region" description="Helical" evidence="1">
    <location>
        <begin position="6"/>
        <end position="25"/>
    </location>
</feature>
<proteinExistence type="predicted"/>
<comment type="caution">
    <text evidence="2">The sequence shown here is derived from an EMBL/GenBank/DDBJ whole genome shotgun (WGS) entry which is preliminary data.</text>
</comment>
<accession>A0ABV9QQ95</accession>
<name>A0ABV9QQ95_9GAMM</name>